<gene>
    <name evidence="2" type="ORF">EJ02DRAFT_168182</name>
</gene>
<evidence type="ECO:0000313" key="3">
    <source>
        <dbReference type="Proteomes" id="UP000800038"/>
    </source>
</evidence>
<feature type="transmembrane region" description="Helical" evidence="1">
    <location>
        <begin position="23"/>
        <end position="46"/>
    </location>
</feature>
<dbReference type="AlphaFoldDB" id="A0A6A5SP83"/>
<feature type="transmembrane region" description="Helical" evidence="1">
    <location>
        <begin position="66"/>
        <end position="86"/>
    </location>
</feature>
<keyword evidence="1" id="KW-0812">Transmembrane</keyword>
<accession>A0A6A5SP83</accession>
<proteinExistence type="predicted"/>
<reference evidence="2" key="1">
    <citation type="journal article" date="2020" name="Stud. Mycol.">
        <title>101 Dothideomycetes genomes: a test case for predicting lifestyles and emergence of pathogens.</title>
        <authorList>
            <person name="Haridas S."/>
            <person name="Albert R."/>
            <person name="Binder M."/>
            <person name="Bloem J."/>
            <person name="Labutti K."/>
            <person name="Salamov A."/>
            <person name="Andreopoulos B."/>
            <person name="Baker S."/>
            <person name="Barry K."/>
            <person name="Bills G."/>
            <person name="Bluhm B."/>
            <person name="Cannon C."/>
            <person name="Castanera R."/>
            <person name="Culley D."/>
            <person name="Daum C."/>
            <person name="Ezra D."/>
            <person name="Gonzalez J."/>
            <person name="Henrissat B."/>
            <person name="Kuo A."/>
            <person name="Liang C."/>
            <person name="Lipzen A."/>
            <person name="Lutzoni F."/>
            <person name="Magnuson J."/>
            <person name="Mondo S."/>
            <person name="Nolan M."/>
            <person name="Ohm R."/>
            <person name="Pangilinan J."/>
            <person name="Park H.-J."/>
            <person name="Ramirez L."/>
            <person name="Alfaro M."/>
            <person name="Sun H."/>
            <person name="Tritt A."/>
            <person name="Yoshinaga Y."/>
            <person name="Zwiers L.-H."/>
            <person name="Turgeon B."/>
            <person name="Goodwin S."/>
            <person name="Spatafora J."/>
            <person name="Crous P."/>
            <person name="Grigoriev I."/>
        </authorList>
    </citation>
    <scope>NUCLEOTIDE SEQUENCE</scope>
    <source>
        <strain evidence="2">CBS 161.51</strain>
    </source>
</reference>
<organism evidence="2 3">
    <name type="scientific">Clathrospora elynae</name>
    <dbReference type="NCBI Taxonomy" id="706981"/>
    <lineage>
        <taxon>Eukaryota</taxon>
        <taxon>Fungi</taxon>
        <taxon>Dikarya</taxon>
        <taxon>Ascomycota</taxon>
        <taxon>Pezizomycotina</taxon>
        <taxon>Dothideomycetes</taxon>
        <taxon>Pleosporomycetidae</taxon>
        <taxon>Pleosporales</taxon>
        <taxon>Diademaceae</taxon>
        <taxon>Clathrospora</taxon>
    </lineage>
</organism>
<dbReference type="EMBL" id="ML976035">
    <property type="protein sequence ID" value="KAF1942421.1"/>
    <property type="molecule type" value="Genomic_DNA"/>
</dbReference>
<keyword evidence="3" id="KW-1185">Reference proteome</keyword>
<evidence type="ECO:0000313" key="2">
    <source>
        <dbReference type="EMBL" id="KAF1942421.1"/>
    </source>
</evidence>
<keyword evidence="1" id="KW-1133">Transmembrane helix</keyword>
<evidence type="ECO:0000256" key="1">
    <source>
        <dbReference type="SAM" id="Phobius"/>
    </source>
</evidence>
<protein>
    <submittedName>
        <fullName evidence="2">Uncharacterized protein</fullName>
    </submittedName>
</protein>
<sequence>MRRRRILFTITTQFSDFQDLLRYYLTIVRLSGFPNFWLMATFSTLIRISHAKLRMFSYLRCSGRRWLFDVYFVWATDALININYWASIIGCEVMRRCTTCSDPLIILIAHQEINTLQPVYSRWCLHAFPYLSSGSRTLRRLFVRLSLASTTTTAPIAKHHTSNITHFASRHLNRTQVLDKMLVTLDYRYSRAEAHRNSETR</sequence>
<dbReference type="Proteomes" id="UP000800038">
    <property type="component" value="Unassembled WGS sequence"/>
</dbReference>
<keyword evidence="1" id="KW-0472">Membrane</keyword>
<name>A0A6A5SP83_9PLEO</name>